<evidence type="ECO:0000256" key="1">
    <source>
        <dbReference type="SAM" id="Phobius"/>
    </source>
</evidence>
<evidence type="ECO:0000313" key="3">
    <source>
        <dbReference type="Proteomes" id="UP000018144"/>
    </source>
</evidence>
<keyword evidence="1" id="KW-0812">Transmembrane</keyword>
<keyword evidence="1" id="KW-1133">Transmembrane helix</keyword>
<dbReference type="AlphaFoldDB" id="U4LKX4"/>
<feature type="transmembrane region" description="Helical" evidence="1">
    <location>
        <begin position="30"/>
        <end position="51"/>
    </location>
</feature>
<evidence type="ECO:0000313" key="2">
    <source>
        <dbReference type="EMBL" id="CCX32749.1"/>
    </source>
</evidence>
<organism evidence="2 3">
    <name type="scientific">Pyronema omphalodes (strain CBS 100304)</name>
    <name type="common">Pyronema confluens</name>
    <dbReference type="NCBI Taxonomy" id="1076935"/>
    <lineage>
        <taxon>Eukaryota</taxon>
        <taxon>Fungi</taxon>
        <taxon>Dikarya</taxon>
        <taxon>Ascomycota</taxon>
        <taxon>Pezizomycotina</taxon>
        <taxon>Pezizomycetes</taxon>
        <taxon>Pezizales</taxon>
        <taxon>Pyronemataceae</taxon>
        <taxon>Pyronema</taxon>
    </lineage>
</organism>
<accession>U4LKX4</accession>
<protein>
    <submittedName>
        <fullName evidence="2">Uncharacterized protein</fullName>
    </submittedName>
</protein>
<feature type="transmembrane region" description="Helical" evidence="1">
    <location>
        <begin position="86"/>
        <end position="112"/>
    </location>
</feature>
<reference evidence="2 3" key="1">
    <citation type="journal article" date="2013" name="PLoS Genet.">
        <title>The genome and development-dependent transcriptomes of Pyronema confluens: a window into fungal evolution.</title>
        <authorList>
            <person name="Traeger S."/>
            <person name="Altegoer F."/>
            <person name="Freitag M."/>
            <person name="Gabaldon T."/>
            <person name="Kempken F."/>
            <person name="Kumar A."/>
            <person name="Marcet-Houben M."/>
            <person name="Poggeler S."/>
            <person name="Stajich J.E."/>
            <person name="Nowrousian M."/>
        </authorList>
    </citation>
    <scope>NUCLEOTIDE SEQUENCE [LARGE SCALE GENOMIC DNA]</scope>
    <source>
        <strain evidence="3">CBS 100304</strain>
        <tissue evidence="2">Vegetative mycelium</tissue>
    </source>
</reference>
<sequence length="150" mass="16592">MLDIITPRQLRTCNFNADERWKCHPPCRPLLSLLLTSVGLCVVALSAINLTAFTMNRLVFPFLALIALFHSVIDTILFRHKTLNPIYVIVSTSILTATWTAATGWAVMIACLSWKMIGKASDFLPMTDKDVRKLNGVAMVESAPSNGVNE</sequence>
<keyword evidence="3" id="KW-1185">Reference proteome</keyword>
<keyword evidence="1" id="KW-0472">Membrane</keyword>
<dbReference type="Proteomes" id="UP000018144">
    <property type="component" value="Unassembled WGS sequence"/>
</dbReference>
<feature type="transmembrane region" description="Helical" evidence="1">
    <location>
        <begin position="58"/>
        <end position="80"/>
    </location>
</feature>
<gene>
    <name evidence="2" type="ORF">PCON_13600</name>
</gene>
<name>U4LKX4_PYROM</name>
<dbReference type="EMBL" id="HF935907">
    <property type="protein sequence ID" value="CCX32749.1"/>
    <property type="molecule type" value="Genomic_DNA"/>
</dbReference>
<proteinExistence type="predicted"/>